<keyword evidence="4" id="KW-1185">Reference proteome</keyword>
<dbReference type="Proteomes" id="UP000297891">
    <property type="component" value="Unassembled WGS sequence"/>
</dbReference>
<dbReference type="InterPro" id="IPR032812">
    <property type="entry name" value="SbsA_Ig"/>
</dbReference>
<dbReference type="RefSeq" id="WP_125232050.1">
    <property type="nucleotide sequence ID" value="NZ_NPDQ01000001.1"/>
</dbReference>
<sequence>MSRQLRLPTSLVLVCLWILLGNCYFNPVVNGIINPTVEEEPEAAGAGLLATLATPPESPSPYFFLVSSIPADGEDSSPPINTLSFTFSEELDVDASNGSAWITANIIQNQSINFGPTVTLSDRKFDLSVNFGINTGNTYTITFGSGVKVKSGKPISPGTKVTFTCSGCPGA</sequence>
<evidence type="ECO:0000259" key="2">
    <source>
        <dbReference type="Pfam" id="PF13205"/>
    </source>
</evidence>
<accession>A0A5F1Z8H3</accession>
<name>A0A5F1Z8H3_9LEPT</name>
<dbReference type="EMBL" id="RQFP01000001">
    <property type="protein sequence ID" value="TGK95709.1"/>
    <property type="molecule type" value="Genomic_DNA"/>
</dbReference>
<reference evidence="3" key="1">
    <citation type="journal article" date="2019" name="PLoS Negl. Trop. Dis.">
        <title>Revisiting the worldwide diversity of Leptospira species in the environment.</title>
        <authorList>
            <person name="Vincent A.T."/>
            <person name="Schiettekatte O."/>
            <person name="Bourhy P."/>
            <person name="Veyrier F.J."/>
            <person name="Picardeau M."/>
        </authorList>
    </citation>
    <scope>NUCLEOTIDE SEQUENCE [LARGE SCALE GENOMIC DNA]</scope>
    <source>
        <strain evidence="3">201800277</strain>
    </source>
</reference>
<evidence type="ECO:0000313" key="3">
    <source>
        <dbReference type="EMBL" id="TGK95709.1"/>
    </source>
</evidence>
<evidence type="ECO:0000256" key="1">
    <source>
        <dbReference type="ARBA" id="ARBA00022729"/>
    </source>
</evidence>
<keyword evidence="1" id="KW-0732">Signal</keyword>
<comment type="caution">
    <text evidence="3">The sequence shown here is derived from an EMBL/GenBank/DDBJ whole genome shotgun (WGS) entry which is preliminary data.</text>
</comment>
<protein>
    <recommendedName>
        <fullName evidence="2">SbsA Ig-like domain-containing protein</fullName>
    </recommendedName>
</protein>
<dbReference type="OrthoDB" id="332347at2"/>
<dbReference type="AlphaFoldDB" id="A0A5F1Z8H3"/>
<proteinExistence type="predicted"/>
<evidence type="ECO:0000313" key="4">
    <source>
        <dbReference type="Proteomes" id="UP000297891"/>
    </source>
</evidence>
<dbReference type="Pfam" id="PF13205">
    <property type="entry name" value="Big_5"/>
    <property type="match status" value="1"/>
</dbReference>
<gene>
    <name evidence="3" type="ORF">EHQ30_03470</name>
</gene>
<feature type="domain" description="SbsA Ig-like" evidence="2">
    <location>
        <begin position="65"/>
        <end position="164"/>
    </location>
</feature>
<organism evidence="3 4">
    <name type="scientific">Leptospira brenneri</name>
    <dbReference type="NCBI Taxonomy" id="2023182"/>
    <lineage>
        <taxon>Bacteria</taxon>
        <taxon>Pseudomonadati</taxon>
        <taxon>Spirochaetota</taxon>
        <taxon>Spirochaetia</taxon>
        <taxon>Leptospirales</taxon>
        <taxon>Leptospiraceae</taxon>
        <taxon>Leptospira</taxon>
    </lineage>
</organism>